<keyword evidence="3" id="KW-1185">Reference proteome</keyword>
<name>A0ABP4MPU2_9ACTN</name>
<gene>
    <name evidence="2" type="ORF">GCM10009804_01000</name>
</gene>
<dbReference type="EMBL" id="BAAAPH010000001">
    <property type="protein sequence ID" value="GAA1548449.1"/>
    <property type="molecule type" value="Genomic_DNA"/>
</dbReference>
<evidence type="ECO:0000313" key="2">
    <source>
        <dbReference type="EMBL" id="GAA1548449.1"/>
    </source>
</evidence>
<dbReference type="Proteomes" id="UP001501705">
    <property type="component" value="Unassembled WGS sequence"/>
</dbReference>
<accession>A0ABP4MPU2</accession>
<protein>
    <submittedName>
        <fullName evidence="2">Uncharacterized protein</fullName>
    </submittedName>
</protein>
<evidence type="ECO:0000313" key="3">
    <source>
        <dbReference type="Proteomes" id="UP001501705"/>
    </source>
</evidence>
<reference evidence="3" key="1">
    <citation type="journal article" date="2019" name="Int. J. Syst. Evol. Microbiol.">
        <title>The Global Catalogue of Microorganisms (GCM) 10K type strain sequencing project: providing services to taxonomists for standard genome sequencing and annotation.</title>
        <authorList>
            <consortium name="The Broad Institute Genomics Platform"/>
            <consortium name="The Broad Institute Genome Sequencing Center for Infectious Disease"/>
            <person name="Wu L."/>
            <person name="Ma J."/>
        </authorList>
    </citation>
    <scope>NUCLEOTIDE SEQUENCE [LARGE SCALE GENOMIC DNA]</scope>
    <source>
        <strain evidence="3">JCM 15572</strain>
    </source>
</reference>
<comment type="caution">
    <text evidence="2">The sequence shown here is derived from an EMBL/GenBank/DDBJ whole genome shotgun (WGS) entry which is preliminary data.</text>
</comment>
<feature type="region of interest" description="Disordered" evidence="1">
    <location>
        <begin position="141"/>
        <end position="183"/>
    </location>
</feature>
<sequence length="183" mass="19560">MAAESEDTGRGPGGINVRARAAFDRQGEVAYVAKLTVDDSRVARRWVITGDGHAVHYRDDDPAGKALTEQLRPGPGRNLTGVFASGLRHISPDGAKRLCEEAKSTTRAQADRDAIDRWYAKITPALEANWSMELLVADALKAQRSGSESGRSTGDGRPASSRPQTPRIPGRTDRRGPGGRGGS</sequence>
<evidence type="ECO:0000256" key="1">
    <source>
        <dbReference type="SAM" id="MobiDB-lite"/>
    </source>
</evidence>
<dbReference type="RefSeq" id="WP_344231263.1">
    <property type="nucleotide sequence ID" value="NZ_BAAAPH010000001.1"/>
</dbReference>
<proteinExistence type="predicted"/>
<organism evidence="2 3">
    <name type="scientific">Kribbella hippodromi</name>
    <dbReference type="NCBI Taxonomy" id="434347"/>
    <lineage>
        <taxon>Bacteria</taxon>
        <taxon>Bacillati</taxon>
        <taxon>Actinomycetota</taxon>
        <taxon>Actinomycetes</taxon>
        <taxon>Propionibacteriales</taxon>
        <taxon>Kribbellaceae</taxon>
        <taxon>Kribbella</taxon>
    </lineage>
</organism>